<accession>X1BPI0</accession>
<proteinExistence type="predicted"/>
<sequence length="37" mass="4070">SDKPGGAVRVALLYHRTTSALSCQYLTYQGKDWVKVG</sequence>
<dbReference type="AlphaFoldDB" id="X1BPI0"/>
<comment type="caution">
    <text evidence="1">The sequence shown here is derived from an EMBL/GenBank/DDBJ whole genome shotgun (WGS) entry which is preliminary data.</text>
</comment>
<name>X1BPI0_9ZZZZ</name>
<feature type="non-terminal residue" evidence="1">
    <location>
        <position position="1"/>
    </location>
</feature>
<gene>
    <name evidence="1" type="ORF">S01H4_06328</name>
</gene>
<organism evidence="1">
    <name type="scientific">marine sediment metagenome</name>
    <dbReference type="NCBI Taxonomy" id="412755"/>
    <lineage>
        <taxon>unclassified sequences</taxon>
        <taxon>metagenomes</taxon>
        <taxon>ecological metagenomes</taxon>
    </lineage>
</organism>
<protein>
    <submittedName>
        <fullName evidence="1">Uncharacterized protein</fullName>
    </submittedName>
</protein>
<evidence type="ECO:0000313" key="1">
    <source>
        <dbReference type="EMBL" id="GAG74031.1"/>
    </source>
</evidence>
<reference evidence="1" key="1">
    <citation type="journal article" date="2014" name="Front. Microbiol.">
        <title>High frequency of phylogenetically diverse reductive dehalogenase-homologous genes in deep subseafloor sedimentary metagenomes.</title>
        <authorList>
            <person name="Kawai M."/>
            <person name="Futagami T."/>
            <person name="Toyoda A."/>
            <person name="Takaki Y."/>
            <person name="Nishi S."/>
            <person name="Hori S."/>
            <person name="Arai W."/>
            <person name="Tsubouchi T."/>
            <person name="Morono Y."/>
            <person name="Uchiyama I."/>
            <person name="Ito T."/>
            <person name="Fujiyama A."/>
            <person name="Inagaki F."/>
            <person name="Takami H."/>
        </authorList>
    </citation>
    <scope>NUCLEOTIDE SEQUENCE</scope>
    <source>
        <strain evidence="1">Expedition CK06-06</strain>
    </source>
</reference>
<dbReference type="EMBL" id="BART01001935">
    <property type="protein sequence ID" value="GAG74031.1"/>
    <property type="molecule type" value="Genomic_DNA"/>
</dbReference>